<gene>
    <name evidence="3" type="ORF">ACFQKD_13245</name>
</gene>
<evidence type="ECO:0000313" key="4">
    <source>
        <dbReference type="Proteomes" id="UP001596388"/>
    </source>
</evidence>
<feature type="domain" description="DUF7351" evidence="2">
    <location>
        <begin position="106"/>
        <end position="284"/>
    </location>
</feature>
<sequence length="293" mass="33088">MTEDVSPTRRTFELLADETRLGIITSLGDASGEGGYATLAFSELQEAVGAEDNGRFNYHLKQLLGEFVEEKERGYGLTLAGIRAYQAVVARGRGRDTSVEPFELPDSCDSCGKPRYGWYEDGRAFLGCRSCGDIEIRYPVDGDRIDPDSPETVLEALDRRMKRDYASMFNGICPYCTGRVDLSPVKEADHWEATDMRPAEALVHAACRDCAWFLYANLASLLRFRGVVSEFYRDHGIDVWRDRAWSTEVDWHVDAVQVEPFQIAGRFEIDGDVLAIELDEELNIADWDRRSDD</sequence>
<evidence type="ECO:0000259" key="2">
    <source>
        <dbReference type="Pfam" id="PF24042"/>
    </source>
</evidence>
<dbReference type="Proteomes" id="UP001596388">
    <property type="component" value="Unassembled WGS sequence"/>
</dbReference>
<name>A0ABD5X0Y6_9EURY</name>
<dbReference type="EMBL" id="JBHTAG010000003">
    <property type="protein sequence ID" value="MFC7098271.1"/>
    <property type="molecule type" value="Genomic_DNA"/>
</dbReference>
<dbReference type="AlphaFoldDB" id="A0ABD5X0Y6"/>
<dbReference type="InterPro" id="IPR036388">
    <property type="entry name" value="WH-like_DNA-bd_sf"/>
</dbReference>
<evidence type="ECO:0000313" key="3">
    <source>
        <dbReference type="EMBL" id="MFC7098271.1"/>
    </source>
</evidence>
<dbReference type="Pfam" id="PF24042">
    <property type="entry name" value="DUF7351"/>
    <property type="match status" value="1"/>
</dbReference>
<proteinExistence type="predicted"/>
<accession>A0ABD5X0Y6</accession>
<dbReference type="RefSeq" id="WP_276237227.1">
    <property type="nucleotide sequence ID" value="NZ_CP119989.1"/>
</dbReference>
<reference evidence="3 4" key="1">
    <citation type="journal article" date="2019" name="Int. J. Syst. Evol. Microbiol.">
        <title>The Global Catalogue of Microorganisms (GCM) 10K type strain sequencing project: providing services to taxonomists for standard genome sequencing and annotation.</title>
        <authorList>
            <consortium name="The Broad Institute Genomics Platform"/>
            <consortium name="The Broad Institute Genome Sequencing Center for Infectious Disease"/>
            <person name="Wu L."/>
            <person name="Ma J."/>
        </authorList>
    </citation>
    <scope>NUCLEOTIDE SEQUENCE [LARGE SCALE GENOMIC DNA]</scope>
    <source>
        <strain evidence="3 4">DT55</strain>
    </source>
</reference>
<protein>
    <recommendedName>
        <fullName evidence="5">Helix-turn-helix domain-containing protein</fullName>
    </recommendedName>
</protein>
<dbReference type="InterPro" id="IPR055775">
    <property type="entry name" value="DUF7351"/>
</dbReference>
<dbReference type="Gene3D" id="1.10.10.10">
    <property type="entry name" value="Winged helix-like DNA-binding domain superfamily/Winged helix DNA-binding domain"/>
    <property type="match status" value="1"/>
</dbReference>
<comment type="caution">
    <text evidence="3">The sequence shown here is derived from an EMBL/GenBank/DDBJ whole genome shotgun (WGS) entry which is preliminary data.</text>
</comment>
<feature type="domain" description="DUF7347" evidence="1">
    <location>
        <begin position="10"/>
        <end position="88"/>
    </location>
</feature>
<evidence type="ECO:0000259" key="1">
    <source>
        <dbReference type="Pfam" id="PF24038"/>
    </source>
</evidence>
<organism evidence="3 4">
    <name type="scientific">Halobaculum marinum</name>
    <dbReference type="NCBI Taxonomy" id="3031996"/>
    <lineage>
        <taxon>Archaea</taxon>
        <taxon>Methanobacteriati</taxon>
        <taxon>Methanobacteriota</taxon>
        <taxon>Stenosarchaea group</taxon>
        <taxon>Halobacteria</taxon>
        <taxon>Halobacteriales</taxon>
        <taxon>Haloferacaceae</taxon>
        <taxon>Halobaculum</taxon>
    </lineage>
</organism>
<dbReference type="InterPro" id="IPR055771">
    <property type="entry name" value="DUF7347"/>
</dbReference>
<evidence type="ECO:0008006" key="5">
    <source>
        <dbReference type="Google" id="ProtNLM"/>
    </source>
</evidence>
<dbReference type="Pfam" id="PF24038">
    <property type="entry name" value="DUF7347"/>
    <property type="match status" value="1"/>
</dbReference>
<dbReference type="GeneID" id="79270806"/>
<keyword evidence="4" id="KW-1185">Reference proteome</keyword>